<keyword evidence="2" id="KW-1185">Reference proteome</keyword>
<evidence type="ECO:0000313" key="1">
    <source>
        <dbReference type="EMBL" id="BBU68270.1"/>
    </source>
</evidence>
<dbReference type="RefSeq" id="WP_162048803.1">
    <property type="nucleotide sequence ID" value="NZ_AP019011.1"/>
</dbReference>
<gene>
    <name evidence="1" type="ORF">ICHIAU1_05530</name>
</gene>
<accession>A0A679I833</accession>
<organism evidence="1 2">
    <name type="scientific">Fluviibacter phosphoraccumulans</name>
    <dbReference type="NCBI Taxonomy" id="1751046"/>
    <lineage>
        <taxon>Bacteria</taxon>
        <taxon>Pseudomonadati</taxon>
        <taxon>Pseudomonadota</taxon>
        <taxon>Betaproteobacteria</taxon>
        <taxon>Rhodocyclales</taxon>
        <taxon>Fluviibacteraceae</taxon>
        <taxon>Fluviibacter</taxon>
    </lineage>
</organism>
<dbReference type="Proteomes" id="UP000463961">
    <property type="component" value="Chromosome"/>
</dbReference>
<protein>
    <submittedName>
        <fullName evidence="1">Uncharacterized protein</fullName>
    </submittedName>
</protein>
<dbReference type="EMBL" id="AP022345">
    <property type="protein sequence ID" value="BBU68270.1"/>
    <property type="molecule type" value="Genomic_DNA"/>
</dbReference>
<reference evidence="2" key="1">
    <citation type="submission" date="2020-01" db="EMBL/GenBank/DDBJ databases">
        <title>Phosphoaccumulans saitamaens gen. nov., sp. nov., a polyphosphate accumulating bacterium isolated from surface river water.</title>
        <authorList>
            <person name="Watanabe K."/>
            <person name="Suda W."/>
        </authorList>
    </citation>
    <scope>NUCLEOTIDE SEQUENCE [LARGE SCALE GENOMIC DNA]</scope>
    <source>
        <strain evidence="2">ICHIAU1</strain>
    </source>
</reference>
<proteinExistence type="predicted"/>
<evidence type="ECO:0000313" key="2">
    <source>
        <dbReference type="Proteomes" id="UP000463961"/>
    </source>
</evidence>
<name>A0A679I833_9RHOO</name>
<sequence length="96" mass="10253">MQSFDLTVYMLAGSLVLIGWALCRLLPRVPGSGGVAGLRFWLALVLVLAFDRALSTAFFTVQTSLYDQSDALFGLGQAALLYVLTGQALKQPAATD</sequence>
<dbReference type="AlphaFoldDB" id="A0A679I833"/>